<dbReference type="Proteomes" id="UP001144036">
    <property type="component" value="Unassembled WGS sequence"/>
</dbReference>
<name>A0ABT4SJY2_9ACTN</name>
<comment type="caution">
    <text evidence="1">The sequence shown here is derived from an EMBL/GenBank/DDBJ whole genome shotgun (WGS) entry which is preliminary data.</text>
</comment>
<dbReference type="EMBL" id="JAPNNL010000145">
    <property type="protein sequence ID" value="MDA0637250.1"/>
    <property type="molecule type" value="Genomic_DNA"/>
</dbReference>
<organism evidence="1 2">
    <name type="scientific">Nonomuraea corallina</name>
    <dbReference type="NCBI Taxonomy" id="2989783"/>
    <lineage>
        <taxon>Bacteria</taxon>
        <taxon>Bacillati</taxon>
        <taxon>Actinomycetota</taxon>
        <taxon>Actinomycetes</taxon>
        <taxon>Streptosporangiales</taxon>
        <taxon>Streptosporangiaceae</taxon>
        <taxon>Nonomuraea</taxon>
    </lineage>
</organism>
<sequence length="85" mass="9406">MSGSRQVTSALAVAVVLSAVGPGVAGYVSARLEGADAAERRLRALEDELRVREHAVRPVSYAEECARPHEPHWLPEFLEAWERIR</sequence>
<protein>
    <submittedName>
        <fullName evidence="1">Uncharacterized protein</fullName>
    </submittedName>
</protein>
<keyword evidence="2" id="KW-1185">Reference proteome</keyword>
<dbReference type="RefSeq" id="WP_270158154.1">
    <property type="nucleotide sequence ID" value="NZ_JAPNNL010000145.1"/>
</dbReference>
<evidence type="ECO:0000313" key="1">
    <source>
        <dbReference type="EMBL" id="MDA0637250.1"/>
    </source>
</evidence>
<gene>
    <name evidence="1" type="ORF">OUY22_27930</name>
</gene>
<proteinExistence type="predicted"/>
<accession>A0ABT4SJY2</accession>
<reference evidence="1" key="1">
    <citation type="submission" date="2022-11" db="EMBL/GenBank/DDBJ databases">
        <title>Nonomuraea corallina sp. nov., a new species of the genus Nonomuraea isolated from sea side sediment in Thai sea.</title>
        <authorList>
            <person name="Ngamcharungchit C."/>
            <person name="Matsumoto A."/>
            <person name="Suriyachadkun C."/>
            <person name="Panbangred W."/>
            <person name="Inahashi Y."/>
            <person name="Intra B."/>
        </authorList>
    </citation>
    <scope>NUCLEOTIDE SEQUENCE</scope>
    <source>
        <strain evidence="1">MCN248</strain>
    </source>
</reference>
<evidence type="ECO:0000313" key="2">
    <source>
        <dbReference type="Proteomes" id="UP001144036"/>
    </source>
</evidence>